<keyword evidence="4" id="KW-1015">Disulfide bond</keyword>
<comment type="subcellular location">
    <subcellularLocation>
        <location evidence="1">Secreted</location>
    </subcellularLocation>
</comment>
<comment type="similarity">
    <text evidence="2 5">Belongs to the AB hydrolase superfamily. Lipase family.</text>
</comment>
<dbReference type="InterPro" id="IPR013818">
    <property type="entry name" value="Lipase"/>
</dbReference>
<evidence type="ECO:0000256" key="1">
    <source>
        <dbReference type="ARBA" id="ARBA00004613"/>
    </source>
</evidence>
<evidence type="ECO:0000256" key="5">
    <source>
        <dbReference type="RuleBase" id="RU004262"/>
    </source>
</evidence>
<sequence>MPTGSVPHGRHGRRLSLFSCSRARRYHTMARRIISAHVLVIAIFASSTPVPKDSTWFQGKQRNPPRKAECLVYTSSVPWHEPSFHSYCVSDLSVGLVRDLAAGLKSVVSGRENTTRNVSVDDSPGERGHTDAGVNLGSVHHGGVTPEDIVRVGDSGNNSNVHDGGVTPENIVQVGDSSNISNTHGGSVPHRGMLKGVASVVKNVTQGAREGPKNIVRSITSEVKNVTLEATDAVEETVQSGVETVAPEGKCYDGLGCFQNTAPWWVLGRPLPNPQQPTEIDTRFYLYTRLRPERYYVRSWPEVTMEGSDYNPDRVTVFIVHGFSSNGNVTWMDQMKNATLEKMDANVILVDWGKGASLLNYFQVSSNTRIVGAELGRLGRYLVSFHKTSPSKFHLVGHSLGAHICSYAANNITEVGRITALDPAQPLFEGFDNEVHIDPSDALFVEVLHTDAEPFLPFLGFGMIGAVGHVDFYLNGGHHQPGCSLLNLIKPNITSILDLAFVLVEALSDYVTCPHGRAYEIWTAALEYDNCTFWGKDKTNQSRFDSHINDEGFEPDSSEARQLLQWAIPIGLQTIRFPVRGTFNVPTSGAEPYCLMDLGADFLVYDWKGTVETVIKPPAQWHFKFAASKRILLKNNMSGDVKLPNEVPVKAKKLFDVEKLLINHFGEEWRGLEHLSYYRDLITNISVMDNDDGNGVNEELSEMSYCEEEDLRV</sequence>
<reference evidence="7" key="1">
    <citation type="submission" date="2020-11" db="EMBL/GenBank/DDBJ databases">
        <authorList>
            <person name="Tran Van P."/>
        </authorList>
    </citation>
    <scope>NUCLEOTIDE SEQUENCE</scope>
</reference>
<evidence type="ECO:0000259" key="6">
    <source>
        <dbReference type="Pfam" id="PF00151"/>
    </source>
</evidence>
<protein>
    <recommendedName>
        <fullName evidence="6">Lipase domain-containing protein</fullName>
    </recommendedName>
</protein>
<dbReference type="AlphaFoldDB" id="A0A7R9FFS4"/>
<name>A0A7R9FFS4_9NEOP</name>
<proteinExistence type="inferred from homology"/>
<dbReference type="InterPro" id="IPR000734">
    <property type="entry name" value="TAG_lipase"/>
</dbReference>
<evidence type="ECO:0000256" key="4">
    <source>
        <dbReference type="ARBA" id="ARBA00023157"/>
    </source>
</evidence>
<dbReference type="EMBL" id="OE000187">
    <property type="protein sequence ID" value="CAD7452814.1"/>
    <property type="molecule type" value="Genomic_DNA"/>
</dbReference>
<dbReference type="Pfam" id="PF00151">
    <property type="entry name" value="Lipase"/>
    <property type="match status" value="1"/>
</dbReference>
<organism evidence="7">
    <name type="scientific">Timema tahoe</name>
    <dbReference type="NCBI Taxonomy" id="61484"/>
    <lineage>
        <taxon>Eukaryota</taxon>
        <taxon>Metazoa</taxon>
        <taxon>Ecdysozoa</taxon>
        <taxon>Arthropoda</taxon>
        <taxon>Hexapoda</taxon>
        <taxon>Insecta</taxon>
        <taxon>Pterygota</taxon>
        <taxon>Neoptera</taxon>
        <taxon>Polyneoptera</taxon>
        <taxon>Phasmatodea</taxon>
        <taxon>Timematodea</taxon>
        <taxon>Timematoidea</taxon>
        <taxon>Timematidae</taxon>
        <taxon>Timema</taxon>
    </lineage>
</organism>
<dbReference type="CDD" id="cd00707">
    <property type="entry name" value="Pancreat_lipase_like"/>
    <property type="match status" value="1"/>
</dbReference>
<gene>
    <name evidence="7" type="ORF">TTEB3V08_LOCUS979</name>
</gene>
<dbReference type="PRINTS" id="PR00823">
    <property type="entry name" value="PANCLIPASE"/>
</dbReference>
<evidence type="ECO:0000256" key="2">
    <source>
        <dbReference type="ARBA" id="ARBA00010701"/>
    </source>
</evidence>
<dbReference type="InterPro" id="IPR029058">
    <property type="entry name" value="AB_hydrolase_fold"/>
</dbReference>
<dbReference type="GO" id="GO:0004806">
    <property type="term" value="F:triacylglycerol lipase activity"/>
    <property type="evidence" value="ECO:0007669"/>
    <property type="project" value="InterPro"/>
</dbReference>
<dbReference type="SUPFAM" id="SSF53474">
    <property type="entry name" value="alpha/beta-Hydrolases"/>
    <property type="match status" value="1"/>
</dbReference>
<evidence type="ECO:0000256" key="3">
    <source>
        <dbReference type="ARBA" id="ARBA00022525"/>
    </source>
</evidence>
<keyword evidence="3" id="KW-0964">Secreted</keyword>
<dbReference type="PANTHER" id="PTHR11610">
    <property type="entry name" value="LIPASE"/>
    <property type="match status" value="1"/>
</dbReference>
<evidence type="ECO:0000313" key="7">
    <source>
        <dbReference type="EMBL" id="CAD7452814.1"/>
    </source>
</evidence>
<feature type="domain" description="Lipase" evidence="6">
    <location>
        <begin position="251"/>
        <end position="544"/>
    </location>
</feature>
<accession>A0A7R9FFS4</accession>
<dbReference type="InterPro" id="IPR002331">
    <property type="entry name" value="Lipase_panc"/>
</dbReference>
<dbReference type="GO" id="GO:0005615">
    <property type="term" value="C:extracellular space"/>
    <property type="evidence" value="ECO:0007669"/>
    <property type="project" value="TreeGrafter"/>
</dbReference>
<dbReference type="InterPro" id="IPR033906">
    <property type="entry name" value="Lipase_N"/>
</dbReference>
<dbReference type="Gene3D" id="3.40.50.1820">
    <property type="entry name" value="alpha/beta hydrolase"/>
    <property type="match status" value="1"/>
</dbReference>
<dbReference type="GO" id="GO:0016042">
    <property type="term" value="P:lipid catabolic process"/>
    <property type="evidence" value="ECO:0007669"/>
    <property type="project" value="TreeGrafter"/>
</dbReference>
<dbReference type="PRINTS" id="PR00821">
    <property type="entry name" value="TAGLIPASE"/>
</dbReference>